<gene>
    <name evidence="3" type="primary">Lmo7</name>
</gene>
<sequence>MSDHSRDSSYDAADDSRHRDVDDMMVRRTTGHMPAALRKKKQDDYKKFLTPTGDPMDYVRQHMRSKSMSDLQVDKQEKDQERDQRNVRYEEIQHVKEQLKEEEEMWTSKLQNWKTRRRSATLDALKRKEDRETIEHQQQQELGARRKPKTYREIVEDKTSVYDPRKRRELDFFDDDDPLNSGLPTKTSEADKNSKKKMPYRGAISVPNIRRAHKDSSSSDESSKESPKETKTVVQPVRYTSKVTAVINHVPAKTTDPAAAKPPTPVIAKVSPRSYSQVSPPQPKQTSSITRPINPSVPASASYNASRPRSQSPPSNSSTYSSQASVVMRRKKNADANRNKPRPKSDYGFLGSKSDRAQTLPRNYLSLNAPKPFEAPAASKFQQKRKTAFANKRNMWENMGQEKKDQPARPTAQHLSALLKHDNPHGEESNYRPQSYSHSEHSMSASQDSSSSVELSPRQQTLPPRQQSLPWEIEQKQNNPAPVVRNWSRSATLPNPPKPDPPVQPTVVEPVRNEPVMNGHHSVKPSEPKNVDPGPTFTVQSVKQKSVSPRAGTNASEPLFDDMKICINQRPRSEKGFGFTVRGGDDGKPVIVNTVSPGGAADICQLCVGDEILAINDVRLDSTLTQDGIVQLIVDSVITGNLSLDIRRYGKAKKTNPLRLSGTKVVMTPRGFVQVRSDKGKAPVVTTKMVNGNTADLNNEKENHSPYMHDDLPPPPDDLLTPPAAQDAPPQKQSAMSRLSPKQPYPKSATLPSSYRSSDPLSDLIQAAHKPSNPTQSESRPAMTLTSNTHVRPGRYSSYDDEDGTDDDDEVDYDVKRAQYELDVEQSFVDAERQRYDHDSTLRKQLMEEQRSLEEREAKREEEKRKRLEEARIEEMKLEEELRRIEKLKQQQQKRREEERRRIMEEQMPTGLHMKTATTNNTGGISHWLIEEAERARQADEDGRRRVNALDYTKNTQAAGTGALPDHVIQHLTKRNGPHQSQQRNSQASNAQLPETLTELWNDPNTQATLL</sequence>
<feature type="compositionally biased region" description="Polar residues" evidence="1">
    <location>
        <begin position="537"/>
        <end position="555"/>
    </location>
</feature>
<dbReference type="Pfam" id="PF00595">
    <property type="entry name" value="PDZ"/>
    <property type="match status" value="1"/>
</dbReference>
<dbReference type="EMBL" id="LR787597">
    <property type="protein sequence ID" value="CAB3263459.1"/>
    <property type="molecule type" value="mRNA"/>
</dbReference>
<feature type="compositionally biased region" description="Basic and acidic residues" evidence="1">
    <location>
        <begin position="124"/>
        <end position="135"/>
    </location>
</feature>
<dbReference type="Gene3D" id="2.30.42.10">
    <property type="match status" value="1"/>
</dbReference>
<dbReference type="PANTHER" id="PTHR46767:SF1">
    <property type="entry name" value="LIM DOMAIN ONLY PROTEIN 7"/>
    <property type="match status" value="1"/>
</dbReference>
<protein>
    <submittedName>
        <fullName evidence="3">LIM domain only protein 7</fullName>
    </submittedName>
</protein>
<dbReference type="InterPro" id="IPR031865">
    <property type="entry name" value="DUF4757"/>
</dbReference>
<feature type="compositionally biased region" description="Basic and acidic residues" evidence="1">
    <location>
        <begin position="1"/>
        <end position="26"/>
    </location>
</feature>
<dbReference type="CDD" id="cd00136">
    <property type="entry name" value="PDZ_canonical"/>
    <property type="match status" value="1"/>
</dbReference>
<dbReference type="GO" id="GO:0030155">
    <property type="term" value="P:regulation of cell adhesion"/>
    <property type="evidence" value="ECO:0007669"/>
    <property type="project" value="InterPro"/>
</dbReference>
<feature type="region of interest" description="Disordered" evidence="1">
    <location>
        <begin position="973"/>
        <end position="1011"/>
    </location>
</feature>
<proteinExistence type="evidence at transcript level"/>
<dbReference type="Pfam" id="PF15949">
    <property type="entry name" value="DUF4757"/>
    <property type="match status" value="1"/>
</dbReference>
<evidence type="ECO:0000259" key="2">
    <source>
        <dbReference type="PROSITE" id="PS50106"/>
    </source>
</evidence>
<organism evidence="3">
    <name type="scientific">Phallusia mammillata</name>
    <dbReference type="NCBI Taxonomy" id="59560"/>
    <lineage>
        <taxon>Eukaryota</taxon>
        <taxon>Metazoa</taxon>
        <taxon>Chordata</taxon>
        <taxon>Tunicata</taxon>
        <taxon>Ascidiacea</taxon>
        <taxon>Phlebobranchia</taxon>
        <taxon>Ascidiidae</taxon>
        <taxon>Phallusia</taxon>
    </lineage>
</organism>
<feature type="compositionally biased region" description="Basic and acidic residues" evidence="1">
    <location>
        <begin position="214"/>
        <end position="231"/>
    </location>
</feature>
<feature type="region of interest" description="Disordered" evidence="1">
    <location>
        <begin position="1"/>
        <end position="88"/>
    </location>
</feature>
<dbReference type="AlphaFoldDB" id="A0A6F9DJZ1"/>
<feature type="compositionally biased region" description="Low complexity" evidence="1">
    <location>
        <begin position="442"/>
        <end position="456"/>
    </location>
</feature>
<feature type="compositionally biased region" description="Pro residues" evidence="1">
    <location>
        <begin position="494"/>
        <end position="504"/>
    </location>
</feature>
<feature type="region of interest" description="Disordered" evidence="1">
    <location>
        <begin position="848"/>
        <end position="867"/>
    </location>
</feature>
<dbReference type="InterPro" id="IPR036034">
    <property type="entry name" value="PDZ_sf"/>
</dbReference>
<dbReference type="PROSITE" id="PS50106">
    <property type="entry name" value="PDZ"/>
    <property type="match status" value="1"/>
</dbReference>
<reference evidence="3" key="1">
    <citation type="submission" date="2020-04" db="EMBL/GenBank/DDBJ databases">
        <authorList>
            <person name="Neveu A P."/>
        </authorList>
    </citation>
    <scope>NUCLEOTIDE SEQUENCE</scope>
    <source>
        <tissue evidence="3">Whole embryo</tissue>
    </source>
</reference>
<feature type="region of interest" description="Disordered" evidence="1">
    <location>
        <begin position="688"/>
        <end position="810"/>
    </location>
</feature>
<feature type="compositionally biased region" description="Basic and acidic residues" evidence="1">
    <location>
        <begin position="150"/>
        <end position="171"/>
    </location>
</feature>
<dbReference type="SMART" id="SM00228">
    <property type="entry name" value="PDZ"/>
    <property type="match status" value="1"/>
</dbReference>
<feature type="compositionally biased region" description="Basic and acidic residues" evidence="1">
    <location>
        <begin position="698"/>
        <end position="712"/>
    </location>
</feature>
<feature type="compositionally biased region" description="Basic and acidic residues" evidence="1">
    <location>
        <begin position="419"/>
        <end position="430"/>
    </location>
</feature>
<accession>A0A6F9DJZ1</accession>
<feature type="compositionally biased region" description="Basic and acidic residues" evidence="1">
    <location>
        <begin position="72"/>
        <end position="88"/>
    </location>
</feature>
<evidence type="ECO:0000256" key="1">
    <source>
        <dbReference type="SAM" id="MobiDB-lite"/>
    </source>
</evidence>
<dbReference type="PANTHER" id="PTHR46767">
    <property type="entry name" value="LIM DOMAIN ONLY PROTEIN 7"/>
    <property type="match status" value="1"/>
</dbReference>
<feature type="compositionally biased region" description="Polar residues" evidence="1">
    <location>
        <begin position="273"/>
        <end position="303"/>
    </location>
</feature>
<feature type="compositionally biased region" description="Polar residues" evidence="1">
    <location>
        <begin position="457"/>
        <end position="469"/>
    </location>
</feature>
<feature type="compositionally biased region" description="Low complexity" evidence="1">
    <location>
        <begin position="718"/>
        <end position="730"/>
    </location>
</feature>
<name>A0A6F9DJZ1_9ASCI</name>
<feature type="compositionally biased region" description="Low complexity" evidence="1">
    <location>
        <begin position="304"/>
        <end position="325"/>
    </location>
</feature>
<evidence type="ECO:0000313" key="3">
    <source>
        <dbReference type="EMBL" id="CAB3263459.1"/>
    </source>
</evidence>
<dbReference type="InterPro" id="IPR001478">
    <property type="entry name" value="PDZ"/>
</dbReference>
<feature type="compositionally biased region" description="Low complexity" evidence="1">
    <location>
        <begin position="980"/>
        <end position="992"/>
    </location>
</feature>
<feature type="region of interest" description="Disordered" evidence="1">
    <location>
        <begin position="116"/>
        <end position="555"/>
    </location>
</feature>
<feature type="compositionally biased region" description="Polar residues" evidence="1">
    <location>
        <begin position="772"/>
        <end position="790"/>
    </location>
</feature>
<dbReference type="GO" id="GO:0023051">
    <property type="term" value="P:regulation of signaling"/>
    <property type="evidence" value="ECO:0007669"/>
    <property type="project" value="InterPro"/>
</dbReference>
<feature type="compositionally biased region" description="Acidic residues" evidence="1">
    <location>
        <begin position="799"/>
        <end position="810"/>
    </location>
</feature>
<feature type="domain" description="PDZ" evidence="2">
    <location>
        <begin position="564"/>
        <end position="633"/>
    </location>
</feature>
<feature type="compositionally biased region" description="Polar residues" evidence="1">
    <location>
        <begin position="750"/>
        <end position="760"/>
    </location>
</feature>
<feature type="compositionally biased region" description="Polar residues" evidence="1">
    <location>
        <begin position="688"/>
        <end position="697"/>
    </location>
</feature>
<dbReference type="SUPFAM" id="SSF50156">
    <property type="entry name" value="PDZ domain-like"/>
    <property type="match status" value="1"/>
</dbReference>
<dbReference type="InterPro" id="IPR029978">
    <property type="entry name" value="LMO-7"/>
</dbReference>